<dbReference type="Proteomes" id="UP000828048">
    <property type="component" value="Chromosome 1"/>
</dbReference>
<name>A0ACB7XPS9_9ERIC</name>
<sequence>MADSEIVDLEEASGEFGSISSLCLVGKVLSPKTINVVVITNIIKNAWRTKAPVNVTSWMNNTFLFRFDDEDDKNSILKDNPWLVMNCLLVLKGLVDGVVVSKMDFSLCPFWVQIHGLPVEKMSRVNAEIIGRRFRRLLAIEASSGDILVDRSFLRVRVEINADQPLPKGFWLRRKGDSVSNLWISYKYEKLLDYCYACGRIGHDNRICRFVSKEEGMKSGYGPELRTGRARKSVGHIEEIGHKGNSEMNPAEVPIGRRPELRIDRAASEMEAPLERVRILSAQQNQPTFEKMRETHSPDDVSVLHLTGVTFSRAKGTTSGIAPILIPQGISKTDNSIIDNLPFYAHGLDSMDLILSNHKSSKKPVSPCSGRKVIKGGKCLKRVGRRSGTSGNLSNFESSLCEVNIQHNYESLEEGIGRTLTSQALGDMVRKNRPSIVFLMETKNNKVRFETIRRRLNFDFGSYVDPVGLAGGLALWWNNDVEIEVDLASKNLIHAIVSDKANSSNWAASFVYGCPMRSGREQVWEDLKDVARFEKLPWLCIGDFNEHLRSYWAASFAYGCPMRSGREQVWEDLKDVARFEKLPWLCIGDFNEVMSLEDKIGGNKPSQGRLSSFHDMLSTCGLVDLEFKGPKFTWRNNRADTDFIRERIDMAFANAKWRELYDQALVFGEAAIGSNHNPLILHTTFLLHKVGKPFRFESFWTTEEECRGIISEAWSKWWEGSKMVKVCKKLHGCQDKLKEWHRANFENLRFQIAITKEQLFDVQKQLDQGYNPDCIAFERVLTRRLEDLWQKDSMYWHQRSRIKWLHLGDKNSRFFHLTTIQRRQRNQIVKLKDGKGSWKEEPKDIANIIKKHFQSLYSAPLVRELEDIISLIDPIITQEMNSSLTKVVSSEEVRQAVFQMGPFKAPGLDSFPGLFYQTYWDIVGIEVVEAVQSFFLDGVILKEINHTNVTLIPKSNNQL</sequence>
<evidence type="ECO:0000313" key="2">
    <source>
        <dbReference type="Proteomes" id="UP000828048"/>
    </source>
</evidence>
<gene>
    <name evidence="1" type="ORF">Vadar_011057</name>
</gene>
<organism evidence="1 2">
    <name type="scientific">Vaccinium darrowii</name>
    <dbReference type="NCBI Taxonomy" id="229202"/>
    <lineage>
        <taxon>Eukaryota</taxon>
        <taxon>Viridiplantae</taxon>
        <taxon>Streptophyta</taxon>
        <taxon>Embryophyta</taxon>
        <taxon>Tracheophyta</taxon>
        <taxon>Spermatophyta</taxon>
        <taxon>Magnoliopsida</taxon>
        <taxon>eudicotyledons</taxon>
        <taxon>Gunneridae</taxon>
        <taxon>Pentapetalae</taxon>
        <taxon>asterids</taxon>
        <taxon>Ericales</taxon>
        <taxon>Ericaceae</taxon>
        <taxon>Vaccinioideae</taxon>
        <taxon>Vaccinieae</taxon>
        <taxon>Vaccinium</taxon>
    </lineage>
</organism>
<reference evidence="1 2" key="1">
    <citation type="journal article" date="2021" name="Hortic Res">
        <title>High-quality reference genome and annotation aids understanding of berry development for evergreen blueberry (Vaccinium darrowii).</title>
        <authorList>
            <person name="Yu J."/>
            <person name="Hulse-Kemp A.M."/>
            <person name="Babiker E."/>
            <person name="Staton M."/>
        </authorList>
    </citation>
    <scope>NUCLEOTIDE SEQUENCE [LARGE SCALE GENOMIC DNA]</scope>
    <source>
        <strain evidence="2">cv. NJ 8807/NJ 8810</strain>
        <tissue evidence="1">Young leaf</tissue>
    </source>
</reference>
<keyword evidence="2" id="KW-1185">Reference proteome</keyword>
<accession>A0ACB7XPS9</accession>
<proteinExistence type="predicted"/>
<dbReference type="EMBL" id="CM037151">
    <property type="protein sequence ID" value="KAH7842957.1"/>
    <property type="molecule type" value="Genomic_DNA"/>
</dbReference>
<comment type="caution">
    <text evidence="1">The sequence shown here is derived from an EMBL/GenBank/DDBJ whole genome shotgun (WGS) entry which is preliminary data.</text>
</comment>
<protein>
    <submittedName>
        <fullName evidence="1">Uncharacterized protein</fullName>
    </submittedName>
</protein>
<evidence type="ECO:0000313" key="1">
    <source>
        <dbReference type="EMBL" id="KAH7842957.1"/>
    </source>
</evidence>